<organism evidence="1 2">
    <name type="scientific">Rossellomorea marisflavi</name>
    <dbReference type="NCBI Taxonomy" id="189381"/>
    <lineage>
        <taxon>Bacteria</taxon>
        <taxon>Bacillati</taxon>
        <taxon>Bacillota</taxon>
        <taxon>Bacilli</taxon>
        <taxon>Bacillales</taxon>
        <taxon>Bacillaceae</taxon>
        <taxon>Rossellomorea</taxon>
    </lineage>
</organism>
<dbReference type="Proteomes" id="UP000076510">
    <property type="component" value="Unassembled WGS sequence"/>
</dbReference>
<dbReference type="InterPro" id="IPR011737">
    <property type="entry name" value="CHP02206_TP0381"/>
</dbReference>
<gene>
    <name evidence="1" type="ORF">AV649_02740</name>
</gene>
<evidence type="ECO:0000313" key="2">
    <source>
        <dbReference type="Proteomes" id="UP000076510"/>
    </source>
</evidence>
<accession>A0A0J5SND7</accession>
<evidence type="ECO:0000313" key="1">
    <source>
        <dbReference type="EMBL" id="KZE49965.1"/>
    </source>
</evidence>
<dbReference type="PATRIC" id="fig|189381.10.peg.4471"/>
<protein>
    <submittedName>
        <fullName evidence="1">Uncharacterized protein</fullName>
    </submittedName>
</protein>
<name>A0A0J5SND7_9BACI</name>
<dbReference type="NCBIfam" id="TIGR02206">
    <property type="entry name" value="intg_mem_TP0381"/>
    <property type="match status" value="1"/>
</dbReference>
<sequence length="230" mass="26889">MLVIIYPFKLFSISHIIAIILTLVGVLFLFLVRNRITPKGKLVLKVGLIASLFLSELTFQLWYLLRGEWTIETNLPFQLCSLSLYLCVIMLLMGSYRLFEVTYFASMAGALIAVITPELFYGFPHIRYFQFFIAHAAIILSAFYMIWMEGFHVTFRSVIRAFISLNAIALMVYFIDRITGANYMFLAHKPYNMSPIDYLGPYPWYLLSLEFVAFFVFLLLYLPFFLYNKR</sequence>
<dbReference type="OrthoDB" id="9813172at2"/>
<dbReference type="RefSeq" id="WP_048003908.1">
    <property type="nucleotide sequence ID" value="NZ_CAXQIX010000038.1"/>
</dbReference>
<dbReference type="EMBL" id="LQQY01000012">
    <property type="protein sequence ID" value="KZE49965.1"/>
    <property type="molecule type" value="Genomic_DNA"/>
</dbReference>
<reference evidence="2" key="1">
    <citation type="submission" date="2016-01" db="EMBL/GenBank/DDBJ databases">
        <title>Whole genome sequencing of Bhargavaea cecembensis T14.</title>
        <authorList>
            <person name="Hong K.W."/>
        </authorList>
    </citation>
    <scope>NUCLEOTIDE SEQUENCE [LARGE SCALE GENOMIC DNA]</scope>
    <source>
        <strain evidence="2">M19</strain>
    </source>
</reference>
<proteinExistence type="predicted"/>
<comment type="caution">
    <text evidence="1">The sequence shown here is derived from an EMBL/GenBank/DDBJ whole genome shotgun (WGS) entry which is preliminary data.</text>
</comment>
<dbReference type="AlphaFoldDB" id="A0A0J5SND7"/>
<dbReference type="Pfam" id="PF14808">
    <property type="entry name" value="TMEM164"/>
    <property type="match status" value="1"/>
</dbReference>